<gene>
    <name evidence="2" type="ORF">N0B51_10270</name>
</gene>
<organism evidence="2 3">
    <name type="scientific">Tsuneonella litorea</name>
    <dbReference type="NCBI Taxonomy" id="2976475"/>
    <lineage>
        <taxon>Bacteria</taxon>
        <taxon>Pseudomonadati</taxon>
        <taxon>Pseudomonadota</taxon>
        <taxon>Alphaproteobacteria</taxon>
        <taxon>Sphingomonadales</taxon>
        <taxon>Erythrobacteraceae</taxon>
        <taxon>Tsuneonella</taxon>
    </lineage>
</organism>
<protein>
    <recommendedName>
        <fullName evidence="4">Tetratricopeptide repeat protein</fullName>
    </recommendedName>
</protein>
<sequence length="656" mass="69465">MTMIGRMPRTPSPFQRSADSPEAPRAPPKVCWGIDPRSTGIPCNPRPKRLAGFGQGSVANRGLLMRKTVFARAVSGACLAAMATHGWAATPSQERHIIAIPAIPGESYLIDLDSAQGYVADPKTGAKHAAQSFSFDLMEKENVVCRYTTDIDLVQMGEFEQADRVNGPRPGWKPLSGWAGKGGPKVQPCGFGSGVSKAGKYELTFYAKKSDVAGKVRVYFYNALEAPDDEMIKALVANAKPVRATDLAGKPAMSRGRPIFAADLPPGGREWVDAKPEALRPFYSALLRDGEYNAVGNFSKLGVAAIASGEYDTAKWALDQALDRIEAIYANDAAAKAARSKFSLESIKDFKGDPYERAMAYYYRGLLFLREGDYGNARASFVSAEYQDTVSESEEFQSDFALMNYLAGWSAQCMGNTALARDSFAAAANIDARLAAPAPKAKTLVIAESGQGPVKLRRGKSAQLVTLAPSMDYAPTTAPAPTLANASLTRAGDMTFQATTRGGRAFDAIMNGKVAYKDTMNTISDVASVASGLLADKIPGLGMLSMFGGLGAGALADATKTQADVRYWDTLPDAVFVTAVPVAGGVPTFGSGAPAATMTQVGKQACNLTWATDRSAAAAKAGIPGTPKLAPEWRAKKPEAAKRDADFRAALLAGTI</sequence>
<reference evidence="2" key="1">
    <citation type="submission" date="2022-09" db="EMBL/GenBank/DDBJ databases">
        <title>The genome sequence of Tsuneonella sp. YG55.</title>
        <authorList>
            <person name="Liu Y."/>
        </authorList>
    </citation>
    <scope>NUCLEOTIDE SEQUENCE</scope>
    <source>
        <strain evidence="2">YG55</strain>
    </source>
</reference>
<dbReference type="SUPFAM" id="SSF48452">
    <property type="entry name" value="TPR-like"/>
    <property type="match status" value="1"/>
</dbReference>
<evidence type="ECO:0000313" key="2">
    <source>
        <dbReference type="EMBL" id="MCT2559363.1"/>
    </source>
</evidence>
<comment type="caution">
    <text evidence="2">The sequence shown here is derived from an EMBL/GenBank/DDBJ whole genome shotgun (WGS) entry which is preliminary data.</text>
</comment>
<proteinExistence type="predicted"/>
<evidence type="ECO:0008006" key="4">
    <source>
        <dbReference type="Google" id="ProtNLM"/>
    </source>
</evidence>
<evidence type="ECO:0000256" key="1">
    <source>
        <dbReference type="SAM" id="MobiDB-lite"/>
    </source>
</evidence>
<dbReference type="InterPro" id="IPR011990">
    <property type="entry name" value="TPR-like_helical_dom_sf"/>
</dbReference>
<keyword evidence="3" id="KW-1185">Reference proteome</keyword>
<feature type="region of interest" description="Disordered" evidence="1">
    <location>
        <begin position="1"/>
        <end position="28"/>
    </location>
</feature>
<dbReference type="EMBL" id="JAOAMV010000005">
    <property type="protein sequence ID" value="MCT2559363.1"/>
    <property type="molecule type" value="Genomic_DNA"/>
</dbReference>
<evidence type="ECO:0000313" key="3">
    <source>
        <dbReference type="Proteomes" id="UP001142648"/>
    </source>
</evidence>
<dbReference type="RefSeq" id="WP_259962251.1">
    <property type="nucleotide sequence ID" value="NZ_JAOAMV010000005.1"/>
</dbReference>
<dbReference type="Proteomes" id="UP001142648">
    <property type="component" value="Unassembled WGS sequence"/>
</dbReference>
<name>A0A9X2W2H9_9SPHN</name>
<accession>A0A9X2W2H9</accession>
<dbReference type="AlphaFoldDB" id="A0A9X2W2H9"/>
<dbReference type="Gene3D" id="1.25.40.10">
    <property type="entry name" value="Tetratricopeptide repeat domain"/>
    <property type="match status" value="1"/>
</dbReference>